<dbReference type="Pfam" id="PF06325">
    <property type="entry name" value="PrmA"/>
    <property type="match status" value="1"/>
</dbReference>
<dbReference type="CDD" id="cd02440">
    <property type="entry name" value="AdoMet_MTases"/>
    <property type="match status" value="1"/>
</dbReference>
<dbReference type="AlphaFoldDB" id="A0A9P6TJ44"/>
<dbReference type="PANTHER" id="PTHR11006">
    <property type="entry name" value="PROTEIN ARGININE N-METHYLTRANSFERASE"/>
    <property type="match status" value="1"/>
</dbReference>
<dbReference type="InterPro" id="IPR055135">
    <property type="entry name" value="PRMT_dom"/>
</dbReference>
<evidence type="ECO:0000256" key="2">
    <source>
        <dbReference type="ARBA" id="ARBA00022603"/>
    </source>
</evidence>
<dbReference type="Proteomes" id="UP000886653">
    <property type="component" value="Unassembled WGS sequence"/>
</dbReference>
<dbReference type="EC" id="2.1.1.319" evidence="1"/>
<evidence type="ECO:0000259" key="8">
    <source>
        <dbReference type="Pfam" id="PF22528"/>
    </source>
</evidence>
<dbReference type="PANTHER" id="PTHR11006:SF123">
    <property type="entry name" value="RIBOSOMAL PROTEIN ARGININE N-METHYLTRANSFERASE RMT3"/>
    <property type="match status" value="1"/>
</dbReference>
<proteinExistence type="predicted"/>
<dbReference type="InterPro" id="IPR025799">
    <property type="entry name" value="Arg_MeTrfase"/>
</dbReference>
<keyword evidence="3 6" id="KW-0808">Transferase</keyword>
<name>A0A9P6TJ44_9BASI</name>
<dbReference type="GO" id="GO:0035242">
    <property type="term" value="F:protein-arginine omega-N asymmetric methyltransferase activity"/>
    <property type="evidence" value="ECO:0007669"/>
    <property type="project" value="UniProtKB-EC"/>
</dbReference>
<feature type="compositionally biased region" description="Acidic residues" evidence="7">
    <location>
        <begin position="15"/>
        <end position="27"/>
    </location>
</feature>
<evidence type="ECO:0000256" key="7">
    <source>
        <dbReference type="SAM" id="MobiDB-lite"/>
    </source>
</evidence>
<protein>
    <recommendedName>
        <fullName evidence="1">type I protein arginine methyltransferase</fullName>
        <ecNumber evidence="1">2.1.1.319</ecNumber>
    </recommendedName>
</protein>
<organism evidence="9 10">
    <name type="scientific">Cronartium quercuum f. sp. fusiforme G11</name>
    <dbReference type="NCBI Taxonomy" id="708437"/>
    <lineage>
        <taxon>Eukaryota</taxon>
        <taxon>Fungi</taxon>
        <taxon>Dikarya</taxon>
        <taxon>Basidiomycota</taxon>
        <taxon>Pucciniomycotina</taxon>
        <taxon>Pucciniomycetes</taxon>
        <taxon>Pucciniales</taxon>
        <taxon>Coleosporiaceae</taxon>
        <taxon>Cronartium</taxon>
    </lineage>
</organism>
<dbReference type="GO" id="GO:0032259">
    <property type="term" value="P:methylation"/>
    <property type="evidence" value="ECO:0007669"/>
    <property type="project" value="UniProtKB-KW"/>
</dbReference>
<dbReference type="FunFam" id="3.40.50.150:FF:000003">
    <property type="entry name" value="Blast:Protein arginine N-methyltransferase 1"/>
    <property type="match status" value="1"/>
</dbReference>
<evidence type="ECO:0000256" key="1">
    <source>
        <dbReference type="ARBA" id="ARBA00011925"/>
    </source>
</evidence>
<dbReference type="InterPro" id="IPR029063">
    <property type="entry name" value="SAM-dependent_MTases_sf"/>
</dbReference>
<gene>
    <name evidence="9" type="ORF">CROQUDRAFT_35382</name>
</gene>
<sequence length="470" mass="53958">MERFLTIDLFDALEYDFEEEEEDDDESPQVPSVSGLESQSAKKHLQPRQLCSNQVSPQVEIDRLCTELERLRQENSRTRKLLGYTSSLLEDSHATSNSLNPTKPSPKTSRDDDTHYFSSYAHEGIHWTMIQDQIRTDSYRHFITSNPQLFKNKRVLDIGCGTGILSFFAAQAGAKKVYAIDASQIAKNASVNMKVNSITEIVKVLNKKVEDLNVDEDLDGERVDMIISEWMGYACLYEVFLPSVLIARDRFLKPKDCGGLMAPSQCSILMAGWGDETWWNDKVNWWDNNKYGFKMRESMTERMFKEGLIEDFPASGILTHSMCLRDVLTTTMGSDIKDCISFTQPFTLRISDQQVTNRKFYGFLIWFDTFFTCDGRPIDSLALEDAKKWKQSEGEVGFSTSAKATSTHWHQTLLLVKQPFEVNEDVEIEGSSTWTVQEDNGRELEISMMWRVRQNQQSDWGPYLAQVWTV</sequence>
<feature type="compositionally biased region" description="Polar residues" evidence="7">
    <location>
        <begin position="92"/>
        <end position="107"/>
    </location>
</feature>
<dbReference type="GO" id="GO:0042054">
    <property type="term" value="F:histone methyltransferase activity"/>
    <property type="evidence" value="ECO:0007669"/>
    <property type="project" value="TreeGrafter"/>
</dbReference>
<dbReference type="SUPFAM" id="SSF53335">
    <property type="entry name" value="S-adenosyl-L-methionine-dependent methyltransferases"/>
    <property type="match status" value="1"/>
</dbReference>
<reference evidence="9" key="1">
    <citation type="submission" date="2013-11" db="EMBL/GenBank/DDBJ databases">
        <title>Genome sequence of the fusiform rust pathogen reveals effectors for host alternation and coevolution with pine.</title>
        <authorList>
            <consortium name="DOE Joint Genome Institute"/>
            <person name="Smith K."/>
            <person name="Pendleton A."/>
            <person name="Kubisiak T."/>
            <person name="Anderson C."/>
            <person name="Salamov A."/>
            <person name="Aerts A."/>
            <person name="Riley R."/>
            <person name="Clum A."/>
            <person name="Lindquist E."/>
            <person name="Ence D."/>
            <person name="Campbell M."/>
            <person name="Kronenberg Z."/>
            <person name="Feau N."/>
            <person name="Dhillon B."/>
            <person name="Hamelin R."/>
            <person name="Burleigh J."/>
            <person name="Smith J."/>
            <person name="Yandell M."/>
            <person name="Nelson C."/>
            <person name="Grigoriev I."/>
            <person name="Davis J."/>
        </authorList>
    </citation>
    <scope>NUCLEOTIDE SEQUENCE</scope>
    <source>
        <strain evidence="9">G11</strain>
    </source>
</reference>
<feature type="domain" description="Protein arginine N-methyltransferase" evidence="8">
    <location>
        <begin position="267"/>
        <end position="453"/>
    </location>
</feature>
<feature type="region of interest" description="Disordered" evidence="7">
    <location>
        <begin position="15"/>
        <end position="52"/>
    </location>
</feature>
<dbReference type="Gene3D" id="2.70.160.11">
    <property type="entry name" value="Hnrnp arginine n-methyltransferase1"/>
    <property type="match status" value="1"/>
</dbReference>
<evidence type="ECO:0000256" key="3">
    <source>
        <dbReference type="ARBA" id="ARBA00022679"/>
    </source>
</evidence>
<evidence type="ECO:0000256" key="6">
    <source>
        <dbReference type="PROSITE-ProRule" id="PRU01015"/>
    </source>
</evidence>
<dbReference type="PROSITE" id="PS51678">
    <property type="entry name" value="SAM_MT_PRMT"/>
    <property type="match status" value="1"/>
</dbReference>
<accession>A0A9P6TJ44</accession>
<feature type="region of interest" description="Disordered" evidence="7">
    <location>
        <begin position="92"/>
        <end position="113"/>
    </location>
</feature>
<evidence type="ECO:0000256" key="5">
    <source>
        <dbReference type="ARBA" id="ARBA00049303"/>
    </source>
</evidence>
<keyword evidence="10" id="KW-1185">Reference proteome</keyword>
<dbReference type="Pfam" id="PF22528">
    <property type="entry name" value="PRMT_C"/>
    <property type="match status" value="1"/>
</dbReference>
<comment type="caution">
    <text evidence="9">The sequence shown here is derived from an EMBL/GenBank/DDBJ whole genome shotgun (WGS) entry which is preliminary data.</text>
</comment>
<keyword evidence="2 6" id="KW-0489">Methyltransferase</keyword>
<evidence type="ECO:0000256" key="4">
    <source>
        <dbReference type="ARBA" id="ARBA00022691"/>
    </source>
</evidence>
<dbReference type="OrthoDB" id="2503630at2759"/>
<evidence type="ECO:0000313" key="10">
    <source>
        <dbReference type="Proteomes" id="UP000886653"/>
    </source>
</evidence>
<dbReference type="Gene3D" id="3.40.50.150">
    <property type="entry name" value="Vaccinia Virus protein VP39"/>
    <property type="match status" value="1"/>
</dbReference>
<feature type="compositionally biased region" description="Polar residues" evidence="7">
    <location>
        <begin position="29"/>
        <end position="39"/>
    </location>
</feature>
<dbReference type="GO" id="GO:0005634">
    <property type="term" value="C:nucleus"/>
    <property type="evidence" value="ECO:0007669"/>
    <property type="project" value="TreeGrafter"/>
</dbReference>
<evidence type="ECO:0000313" key="9">
    <source>
        <dbReference type="EMBL" id="KAG0152423.1"/>
    </source>
</evidence>
<comment type="catalytic activity">
    <reaction evidence="5">
        <text>L-arginyl-[protein] + S-adenosyl-L-methionine = N(omega)-methyl-L-arginyl-[protein] + S-adenosyl-L-homocysteine + H(+)</text>
        <dbReference type="Rhea" id="RHEA:48100"/>
        <dbReference type="Rhea" id="RHEA-COMP:10532"/>
        <dbReference type="Rhea" id="RHEA-COMP:11990"/>
        <dbReference type="ChEBI" id="CHEBI:15378"/>
        <dbReference type="ChEBI" id="CHEBI:29965"/>
        <dbReference type="ChEBI" id="CHEBI:57856"/>
        <dbReference type="ChEBI" id="CHEBI:59789"/>
        <dbReference type="ChEBI" id="CHEBI:65280"/>
    </reaction>
    <physiologicalReaction direction="left-to-right" evidence="5">
        <dbReference type="Rhea" id="RHEA:48101"/>
    </physiologicalReaction>
</comment>
<dbReference type="EMBL" id="MU167208">
    <property type="protein sequence ID" value="KAG0152423.1"/>
    <property type="molecule type" value="Genomic_DNA"/>
</dbReference>
<keyword evidence="4 6" id="KW-0949">S-adenosyl-L-methionine</keyword>